<dbReference type="Pfam" id="PF00593">
    <property type="entry name" value="TonB_dep_Rec_b-barrel"/>
    <property type="match status" value="1"/>
</dbReference>
<evidence type="ECO:0000256" key="2">
    <source>
        <dbReference type="ARBA" id="ARBA00022448"/>
    </source>
</evidence>
<keyword evidence="4 9" id="KW-0812">Transmembrane</keyword>
<evidence type="ECO:0000256" key="11">
    <source>
        <dbReference type="SAM" id="SignalP"/>
    </source>
</evidence>
<dbReference type="InterPro" id="IPR036942">
    <property type="entry name" value="Beta-barrel_TonB_sf"/>
</dbReference>
<sequence length="783" mass="86035">MNFKLLRSLMMSLGILLAGQLNAQTNKGSIKGIVKDANNQTVPYAVVQLKGRSIGTTADGNGSFKFTGIPAGEQIVKASFVGYSFQEKTVIVRANETVTVDFILEESNSQLNEVIVSASRRTESLAETPSSVTVIGSKEIEAQSAISPNIANIIAYAVPGLGASTNQTGNFGQTLRGRNVLVLIDGIPQSTPLRAGSRDIRTIDPTVIERVEVIKGATAIYGNGADGGLINYITKTPKPGATFGGYTQAGLTGNFKGDSTIGYRFSQQVFGRSGKLDYVVSGMYEKTGVYRDSEGQVISPDYGLGETKTYNGFAKLGYNLSEKQRLELMYNYFSSNQHSAFVLKNGIWGKQAAIGILGERKGVDEGNRYNHNAYLQYSNKGIIGNTSLTASVYLQDFWTTYSNSLSFYESGQSEIVSTKKGLRANLNSPFVVNNNFTGDVTYGFDLLNDVTAQNLVDGRVWVPKIDMRNLAPYFQLSTNLYKHLTVKAGMRLENININIKDYNTLATGPNNAGSIAVKGGDLNYNALVFNAGVRYSKHRFFNPFISYSQSFSVFDLGRVLRAAKENTISKLETEPIIVNNYEGGFSSELGKFTLSAAYYLSTSKLGSNLLEVNGTYVPQRLPERVWGYEIQLDYQPIKHLIIGGNYAFVEGKGDADNDGNFDGSADVYLNSTRITPPKATAYLRYFGIKNLSVDLNWMYVGDRDRFKPRANGTYAIGEAPIRSYNLWNLAAGYKINSQLKLNLGIENLLNTEYYPTIAQFYGTNENYTRGNGRRFNLTLGYAF</sequence>
<evidence type="ECO:0000256" key="9">
    <source>
        <dbReference type="PROSITE-ProRule" id="PRU01360"/>
    </source>
</evidence>
<proteinExistence type="inferred from homology"/>
<dbReference type="Gene3D" id="2.170.130.10">
    <property type="entry name" value="TonB-dependent receptor, plug domain"/>
    <property type="match status" value="1"/>
</dbReference>
<dbReference type="GO" id="GO:0009279">
    <property type="term" value="C:cell outer membrane"/>
    <property type="evidence" value="ECO:0007669"/>
    <property type="project" value="UniProtKB-SubCell"/>
</dbReference>
<protein>
    <submittedName>
        <fullName evidence="14">Iron complex outermembrane recepter protein</fullName>
    </submittedName>
</protein>
<dbReference type="PROSITE" id="PS01156">
    <property type="entry name" value="TONB_DEPENDENT_REC_2"/>
    <property type="match status" value="1"/>
</dbReference>
<dbReference type="STRING" id="1079859.SAMN04515674_113134"/>
<keyword evidence="5 11" id="KW-0732">Signal</keyword>
<evidence type="ECO:0000259" key="12">
    <source>
        <dbReference type="Pfam" id="PF00593"/>
    </source>
</evidence>
<feature type="domain" description="TonB-dependent receptor-like beta-barrel" evidence="12">
    <location>
        <begin position="321"/>
        <end position="748"/>
    </location>
</feature>
<evidence type="ECO:0000313" key="15">
    <source>
        <dbReference type="Proteomes" id="UP000199306"/>
    </source>
</evidence>
<dbReference type="InterPro" id="IPR012910">
    <property type="entry name" value="Plug_dom"/>
</dbReference>
<keyword evidence="3 9" id="KW-1134">Transmembrane beta strand</keyword>
<dbReference type="InterPro" id="IPR010917">
    <property type="entry name" value="TonB_rcpt_CS"/>
</dbReference>
<keyword evidence="6 10" id="KW-0798">TonB box</keyword>
<dbReference type="InterPro" id="IPR013784">
    <property type="entry name" value="Carb-bd-like_fold"/>
</dbReference>
<dbReference type="GO" id="GO:0044718">
    <property type="term" value="P:siderophore transmembrane transport"/>
    <property type="evidence" value="ECO:0007669"/>
    <property type="project" value="TreeGrafter"/>
</dbReference>
<accession>A0A1I5X4N3</accession>
<feature type="chain" id="PRO_5011601667" evidence="11">
    <location>
        <begin position="24"/>
        <end position="783"/>
    </location>
</feature>
<dbReference type="Gene3D" id="2.60.40.1120">
    <property type="entry name" value="Carboxypeptidase-like, regulatory domain"/>
    <property type="match status" value="1"/>
</dbReference>
<evidence type="ECO:0000256" key="7">
    <source>
        <dbReference type="ARBA" id="ARBA00023136"/>
    </source>
</evidence>
<comment type="subcellular location">
    <subcellularLocation>
        <location evidence="1 9">Cell outer membrane</location>
        <topology evidence="1 9">Multi-pass membrane protein</topology>
    </subcellularLocation>
</comment>
<dbReference type="CDD" id="cd01347">
    <property type="entry name" value="ligand_gated_channel"/>
    <property type="match status" value="1"/>
</dbReference>
<dbReference type="InterPro" id="IPR037066">
    <property type="entry name" value="Plug_dom_sf"/>
</dbReference>
<dbReference type="Pfam" id="PF13715">
    <property type="entry name" value="CarbopepD_reg_2"/>
    <property type="match status" value="1"/>
</dbReference>
<dbReference type="OrthoDB" id="99480at2"/>
<comment type="similarity">
    <text evidence="9 10">Belongs to the TonB-dependent receptor family.</text>
</comment>
<feature type="signal peptide" evidence="11">
    <location>
        <begin position="1"/>
        <end position="23"/>
    </location>
</feature>
<keyword evidence="8 9" id="KW-0998">Cell outer membrane</keyword>
<dbReference type="Pfam" id="PF07715">
    <property type="entry name" value="Plug"/>
    <property type="match status" value="1"/>
</dbReference>
<dbReference type="InterPro" id="IPR000531">
    <property type="entry name" value="Beta-barrel_TonB"/>
</dbReference>
<dbReference type="InterPro" id="IPR039426">
    <property type="entry name" value="TonB-dep_rcpt-like"/>
</dbReference>
<reference evidence="14 15" key="1">
    <citation type="submission" date="2016-10" db="EMBL/GenBank/DDBJ databases">
        <authorList>
            <person name="de Groot N.N."/>
        </authorList>
    </citation>
    <scope>NUCLEOTIDE SEQUENCE [LARGE SCALE GENOMIC DNA]</scope>
    <source>
        <strain evidence="15">E92,LMG 26720,CCM 7988</strain>
    </source>
</reference>
<evidence type="ECO:0000256" key="1">
    <source>
        <dbReference type="ARBA" id="ARBA00004571"/>
    </source>
</evidence>
<dbReference type="SUPFAM" id="SSF49452">
    <property type="entry name" value="Starch-binding domain-like"/>
    <property type="match status" value="1"/>
</dbReference>
<evidence type="ECO:0000256" key="10">
    <source>
        <dbReference type="RuleBase" id="RU003357"/>
    </source>
</evidence>
<keyword evidence="7 9" id="KW-0472">Membrane</keyword>
<dbReference type="EMBL" id="FOXH01000013">
    <property type="protein sequence ID" value="SFQ26933.1"/>
    <property type="molecule type" value="Genomic_DNA"/>
</dbReference>
<dbReference type="RefSeq" id="WP_092018836.1">
    <property type="nucleotide sequence ID" value="NZ_FOXH01000013.1"/>
</dbReference>
<dbReference type="Proteomes" id="UP000199306">
    <property type="component" value="Unassembled WGS sequence"/>
</dbReference>
<organism evidence="14 15">
    <name type="scientific">Pseudarcicella hirudinis</name>
    <dbReference type="NCBI Taxonomy" id="1079859"/>
    <lineage>
        <taxon>Bacteria</taxon>
        <taxon>Pseudomonadati</taxon>
        <taxon>Bacteroidota</taxon>
        <taxon>Cytophagia</taxon>
        <taxon>Cytophagales</taxon>
        <taxon>Flectobacillaceae</taxon>
        <taxon>Pseudarcicella</taxon>
    </lineage>
</organism>
<dbReference type="GO" id="GO:0015344">
    <property type="term" value="F:siderophore uptake transmembrane transporter activity"/>
    <property type="evidence" value="ECO:0007669"/>
    <property type="project" value="TreeGrafter"/>
</dbReference>
<keyword evidence="2 9" id="KW-0813">Transport</keyword>
<feature type="domain" description="TonB-dependent receptor plug" evidence="13">
    <location>
        <begin position="125"/>
        <end position="228"/>
    </location>
</feature>
<evidence type="ECO:0000256" key="3">
    <source>
        <dbReference type="ARBA" id="ARBA00022452"/>
    </source>
</evidence>
<dbReference type="PROSITE" id="PS52016">
    <property type="entry name" value="TONB_DEPENDENT_REC_3"/>
    <property type="match status" value="1"/>
</dbReference>
<evidence type="ECO:0000259" key="13">
    <source>
        <dbReference type="Pfam" id="PF07715"/>
    </source>
</evidence>
<gene>
    <name evidence="14" type="ORF">SAMN04515674_113134</name>
</gene>
<evidence type="ECO:0000256" key="8">
    <source>
        <dbReference type="ARBA" id="ARBA00023237"/>
    </source>
</evidence>
<dbReference type="AlphaFoldDB" id="A0A1I5X4N3"/>
<dbReference type="SUPFAM" id="SSF56935">
    <property type="entry name" value="Porins"/>
    <property type="match status" value="1"/>
</dbReference>
<dbReference type="PANTHER" id="PTHR30069">
    <property type="entry name" value="TONB-DEPENDENT OUTER MEMBRANE RECEPTOR"/>
    <property type="match status" value="1"/>
</dbReference>
<keyword evidence="15" id="KW-1185">Reference proteome</keyword>
<dbReference type="PANTHER" id="PTHR30069:SF42">
    <property type="entry name" value="FERRIC AEROBACTIN RECEPTOR"/>
    <property type="match status" value="1"/>
</dbReference>
<name>A0A1I5X4N3_9BACT</name>
<evidence type="ECO:0000313" key="14">
    <source>
        <dbReference type="EMBL" id="SFQ26933.1"/>
    </source>
</evidence>
<dbReference type="Gene3D" id="2.40.170.20">
    <property type="entry name" value="TonB-dependent receptor, beta-barrel domain"/>
    <property type="match status" value="1"/>
</dbReference>
<evidence type="ECO:0000256" key="5">
    <source>
        <dbReference type="ARBA" id="ARBA00022729"/>
    </source>
</evidence>
<evidence type="ECO:0000256" key="6">
    <source>
        <dbReference type="ARBA" id="ARBA00023077"/>
    </source>
</evidence>
<evidence type="ECO:0000256" key="4">
    <source>
        <dbReference type="ARBA" id="ARBA00022692"/>
    </source>
</evidence>
<dbReference type="GO" id="GO:0030246">
    <property type="term" value="F:carbohydrate binding"/>
    <property type="evidence" value="ECO:0007669"/>
    <property type="project" value="InterPro"/>
</dbReference>